<protein>
    <recommendedName>
        <fullName evidence="4">Type IV pilus biogenesis protein PilP</fullName>
    </recommendedName>
</protein>
<dbReference type="Proteomes" id="UP000006872">
    <property type="component" value="Chromosome"/>
</dbReference>
<proteinExistence type="predicted"/>
<dbReference type="AlphaFoldDB" id="E3G6F9"/>
<keyword evidence="3" id="KW-1185">Reference proteome</keyword>
<accession>E3G6F9</accession>
<feature type="chain" id="PRO_5003170001" description="Type IV pilus biogenesis protein PilP" evidence="1">
    <location>
        <begin position="22"/>
        <end position="161"/>
    </location>
</feature>
<feature type="signal peptide" evidence="1">
    <location>
        <begin position="1"/>
        <end position="21"/>
    </location>
</feature>
<evidence type="ECO:0008006" key="4">
    <source>
        <dbReference type="Google" id="ProtNLM"/>
    </source>
</evidence>
<reference evidence="3" key="1">
    <citation type="submission" date="2010-10" db="EMBL/GenBank/DDBJ databases">
        <title>Complete sequence of Enterobacter cloacae SCF1.</title>
        <authorList>
            <consortium name="US DOE Joint Genome Institute"/>
            <person name="Lucas S."/>
            <person name="Copeland A."/>
            <person name="Lapidus A."/>
            <person name="Cheng J.-F."/>
            <person name="Bruce D."/>
            <person name="Goodwin L."/>
            <person name="Pitluck S."/>
            <person name="Davenport K."/>
            <person name="Detter J.C."/>
            <person name="Han C."/>
            <person name="Tapia R."/>
            <person name="Land M."/>
            <person name="Hauser L."/>
            <person name="Chang Y.-J."/>
            <person name="Jeffries C."/>
            <person name="Kyrpides N."/>
            <person name="Ivanova N."/>
            <person name="Mikhailova N."/>
            <person name="DeAngelis K."/>
            <person name="Arkin A.P."/>
            <person name="Chivian D."/>
            <person name="Edwards B."/>
            <person name="Woo H."/>
            <person name="Hazen T.C."/>
            <person name="Woyke T."/>
        </authorList>
    </citation>
    <scope>NUCLEOTIDE SEQUENCE [LARGE SCALE GENOMIC DNA]</scope>
    <source>
        <strain evidence="3">SCF1</strain>
    </source>
</reference>
<gene>
    <name evidence="2" type="ordered locus">Entcl_1010</name>
</gene>
<dbReference type="PROSITE" id="PS51257">
    <property type="entry name" value="PROKAR_LIPOPROTEIN"/>
    <property type="match status" value="1"/>
</dbReference>
<dbReference type="KEGG" id="esc:Entcl_1010"/>
<name>E3G6F9_ENTLS</name>
<dbReference type="eggNOG" id="ENOG5033009">
    <property type="taxonomic scope" value="Bacteria"/>
</dbReference>
<keyword evidence="1" id="KW-0732">Signal</keyword>
<evidence type="ECO:0000313" key="3">
    <source>
        <dbReference type="Proteomes" id="UP000006872"/>
    </source>
</evidence>
<dbReference type="RefSeq" id="WP_013365034.1">
    <property type="nucleotide sequence ID" value="NC_014618.1"/>
</dbReference>
<dbReference type="STRING" id="701347.Entcl_1010"/>
<evidence type="ECO:0000256" key="1">
    <source>
        <dbReference type="SAM" id="SignalP"/>
    </source>
</evidence>
<sequence length="161" mass="17500">MRQLNIISVFSIAVATLSACASVAAQEVNGASSLASPGQEQIVRLLEEDFNFEAQKRQLSNQLALEKLRNELNKLKADGQVIPQLSSPAVTDSTAELKPVIATEVPAILLISEVAGLPRILVKDGDNIKLRKPSDIFVADNAKKYKFVSQGSQKFLLKEIQ</sequence>
<organism evidence="2 3">
    <name type="scientific">Enterobacter lignolyticus (strain SCF1)</name>
    <dbReference type="NCBI Taxonomy" id="701347"/>
    <lineage>
        <taxon>Bacteria</taxon>
        <taxon>Pseudomonadati</taxon>
        <taxon>Pseudomonadota</taxon>
        <taxon>Gammaproteobacteria</taxon>
        <taxon>Enterobacterales</taxon>
        <taxon>Enterobacteriaceae</taxon>
        <taxon>Pluralibacter</taxon>
    </lineage>
</organism>
<evidence type="ECO:0000313" key="2">
    <source>
        <dbReference type="EMBL" id="ADO47282.1"/>
    </source>
</evidence>
<dbReference type="EMBL" id="CP002272">
    <property type="protein sequence ID" value="ADO47282.1"/>
    <property type="molecule type" value="Genomic_DNA"/>
</dbReference>
<reference evidence="2 3" key="2">
    <citation type="journal article" date="2011" name="Stand. Genomic Sci.">
        <title>Complete genome sequence of 'Enterobacter lignolyticus' SCF1.</title>
        <authorList>
            <person name="Deangelis K.M."/>
            <person name="D'Haeseleer P."/>
            <person name="Chivian D."/>
            <person name="Fortney J.L."/>
            <person name="Khudyakov J."/>
            <person name="Simmons B."/>
            <person name="Woo H."/>
            <person name="Arkin A.P."/>
            <person name="Davenport K.W."/>
            <person name="Goodwin L."/>
            <person name="Chen A."/>
            <person name="Ivanova N."/>
            <person name="Kyrpides N.C."/>
            <person name="Mavromatis K."/>
            <person name="Woyke T."/>
            <person name="Hazen T.C."/>
        </authorList>
    </citation>
    <scope>NUCLEOTIDE SEQUENCE [LARGE SCALE GENOMIC DNA]</scope>
    <source>
        <strain evidence="2 3">SCF1</strain>
    </source>
</reference>
<dbReference type="HOGENOM" id="CLU_139066_0_0_6"/>